<sequence>MDLIILALIASFITGALTAVGALPVLVGRQPSERFNDTLLGFAAGVMLAASFFSLIVPAIDISTEMYGEGPVPALIAVVGILLGAAAIAAMDRLLPHEHFVSGPEGLASEKVSGVWLFVFAIAIHNLPEGLAVGVAYGNGASDAAFSLALGIGLQNIPEGLAVAVGLVAVGYSRLKSFVVAALTGLIEPVGGLIGGVFVNLSQVLLPWGLVFAAGAMLFVISHEIIPETHRRGHHQRATAGLMVGLVLMLFLDVWLAA</sequence>
<dbReference type="InterPro" id="IPR003689">
    <property type="entry name" value="ZIP"/>
</dbReference>
<feature type="transmembrane region" description="Helical" evidence="8">
    <location>
        <begin position="72"/>
        <end position="95"/>
    </location>
</feature>
<organism evidence="9 10">
    <name type="scientific">Pseudidiomarina piscicola</name>
    <dbReference type="NCBI Taxonomy" id="2614830"/>
    <lineage>
        <taxon>Bacteria</taxon>
        <taxon>Pseudomonadati</taxon>
        <taxon>Pseudomonadota</taxon>
        <taxon>Gammaproteobacteria</taxon>
        <taxon>Alteromonadales</taxon>
        <taxon>Idiomarinaceae</taxon>
        <taxon>Pseudidiomarina</taxon>
    </lineage>
</organism>
<dbReference type="EMBL" id="CADCXY010000001">
    <property type="protein sequence ID" value="CAB0149475.1"/>
    <property type="molecule type" value="Genomic_DNA"/>
</dbReference>
<evidence type="ECO:0000313" key="10">
    <source>
        <dbReference type="Proteomes" id="UP000481517"/>
    </source>
</evidence>
<keyword evidence="4 8" id="KW-0812">Transmembrane</keyword>
<name>A0A6S6WJ04_9GAMM</name>
<dbReference type="RefSeq" id="WP_173919117.1">
    <property type="nucleotide sequence ID" value="NZ_CADCXY010000001.1"/>
</dbReference>
<comment type="subcellular location">
    <subcellularLocation>
        <location evidence="1">Cell membrane</location>
        <topology evidence="1">Multi-pass membrane protein</topology>
    </subcellularLocation>
</comment>
<feature type="transmembrane region" description="Helical" evidence="8">
    <location>
        <begin position="115"/>
        <end position="138"/>
    </location>
</feature>
<dbReference type="PANTHER" id="PTHR11040:SF211">
    <property type="entry name" value="ZINC TRANSPORTER ZIP11"/>
    <property type="match status" value="1"/>
</dbReference>
<feature type="transmembrane region" description="Helical" evidence="8">
    <location>
        <begin position="39"/>
        <end position="60"/>
    </location>
</feature>
<evidence type="ECO:0000256" key="6">
    <source>
        <dbReference type="ARBA" id="ARBA00022989"/>
    </source>
</evidence>
<accession>A0A6S6WJ04</accession>
<keyword evidence="5" id="KW-0862">Zinc</keyword>
<comment type="similarity">
    <text evidence="2">Belongs to the ZIP transporter (TC 2.A.5) family.</text>
</comment>
<keyword evidence="10" id="KW-1185">Reference proteome</keyword>
<dbReference type="PANTHER" id="PTHR11040">
    <property type="entry name" value="ZINC/IRON TRANSPORTER"/>
    <property type="match status" value="1"/>
</dbReference>
<feature type="transmembrane region" description="Helical" evidence="8">
    <location>
        <begin position="205"/>
        <end position="226"/>
    </location>
</feature>
<evidence type="ECO:0000256" key="2">
    <source>
        <dbReference type="ARBA" id="ARBA00006939"/>
    </source>
</evidence>
<protein>
    <submittedName>
        <fullName evidence="9">Zinc transporter ZupT</fullName>
    </submittedName>
</protein>
<evidence type="ECO:0000256" key="8">
    <source>
        <dbReference type="SAM" id="Phobius"/>
    </source>
</evidence>
<keyword evidence="3" id="KW-1003">Cell membrane</keyword>
<evidence type="ECO:0000256" key="3">
    <source>
        <dbReference type="ARBA" id="ARBA00022475"/>
    </source>
</evidence>
<evidence type="ECO:0000256" key="4">
    <source>
        <dbReference type="ARBA" id="ARBA00022692"/>
    </source>
</evidence>
<evidence type="ECO:0000256" key="1">
    <source>
        <dbReference type="ARBA" id="ARBA00004651"/>
    </source>
</evidence>
<dbReference type="Pfam" id="PF02535">
    <property type="entry name" value="Zip"/>
    <property type="match status" value="1"/>
</dbReference>
<dbReference type="AlphaFoldDB" id="A0A6S6WJ04"/>
<dbReference type="GO" id="GO:0005385">
    <property type="term" value="F:zinc ion transmembrane transporter activity"/>
    <property type="evidence" value="ECO:0007669"/>
    <property type="project" value="TreeGrafter"/>
</dbReference>
<reference evidence="9 10" key="1">
    <citation type="submission" date="2020-02" db="EMBL/GenBank/DDBJ databases">
        <authorList>
            <person name="Rodrigo-Torres L."/>
            <person name="Arahal R. D."/>
            <person name="Lucena T."/>
        </authorList>
    </citation>
    <scope>NUCLEOTIDE SEQUENCE [LARGE SCALE GENOMIC DNA]</scope>
    <source>
        <strain evidence="9 10">CECT 9734</strain>
    </source>
</reference>
<proteinExistence type="inferred from homology"/>
<dbReference type="GO" id="GO:0005886">
    <property type="term" value="C:plasma membrane"/>
    <property type="evidence" value="ECO:0007669"/>
    <property type="project" value="UniProtKB-SubCell"/>
</dbReference>
<evidence type="ECO:0000256" key="5">
    <source>
        <dbReference type="ARBA" id="ARBA00022833"/>
    </source>
</evidence>
<feature type="transmembrane region" description="Helical" evidence="8">
    <location>
        <begin position="6"/>
        <end position="27"/>
    </location>
</feature>
<keyword evidence="6 8" id="KW-1133">Transmembrane helix</keyword>
<evidence type="ECO:0000313" key="9">
    <source>
        <dbReference type="EMBL" id="CAB0149475.1"/>
    </source>
</evidence>
<gene>
    <name evidence="9" type="primary">zupT</name>
    <name evidence="9" type="ORF">PSI9734_00040</name>
</gene>
<evidence type="ECO:0000256" key="7">
    <source>
        <dbReference type="ARBA" id="ARBA00023136"/>
    </source>
</evidence>
<feature type="transmembrane region" description="Helical" evidence="8">
    <location>
        <begin position="144"/>
        <end position="170"/>
    </location>
</feature>
<dbReference type="Proteomes" id="UP000481517">
    <property type="component" value="Unassembled WGS sequence"/>
</dbReference>
<keyword evidence="7 8" id="KW-0472">Membrane</keyword>
<feature type="transmembrane region" description="Helical" evidence="8">
    <location>
        <begin position="238"/>
        <end position="257"/>
    </location>
</feature>
<feature type="transmembrane region" description="Helical" evidence="8">
    <location>
        <begin position="177"/>
        <end position="199"/>
    </location>
</feature>